<dbReference type="STRING" id="157652.A0A371HLG2"/>
<gene>
    <name evidence="1" type="ORF">CR513_12765</name>
</gene>
<dbReference type="Proteomes" id="UP000257109">
    <property type="component" value="Unassembled WGS sequence"/>
</dbReference>
<dbReference type="CDD" id="cd00303">
    <property type="entry name" value="retropepsin_like"/>
    <property type="match status" value="1"/>
</dbReference>
<evidence type="ECO:0000313" key="1">
    <source>
        <dbReference type="EMBL" id="RDY03629.1"/>
    </source>
</evidence>
<dbReference type="EMBL" id="QJKJ01002249">
    <property type="protein sequence ID" value="RDY03629.1"/>
    <property type="molecule type" value="Genomic_DNA"/>
</dbReference>
<dbReference type="PANTHER" id="PTHR33240:SF15">
    <property type="entry name" value="GAG-PRO-LIKE PROTEIN"/>
    <property type="match status" value="1"/>
</dbReference>
<proteinExistence type="predicted"/>
<reference evidence="1" key="1">
    <citation type="submission" date="2018-05" db="EMBL/GenBank/DDBJ databases">
        <title>Draft genome of Mucuna pruriens seed.</title>
        <authorList>
            <person name="Nnadi N.E."/>
            <person name="Vos R."/>
            <person name="Hasami M.H."/>
            <person name="Devisetty U.K."/>
            <person name="Aguiy J.C."/>
        </authorList>
    </citation>
    <scope>NUCLEOTIDE SEQUENCE [LARGE SCALE GENOMIC DNA]</scope>
    <source>
        <strain evidence="1">JCA_2017</strain>
    </source>
</reference>
<feature type="non-terminal residue" evidence="1">
    <location>
        <position position="1"/>
    </location>
</feature>
<dbReference type="Gene3D" id="2.40.70.10">
    <property type="entry name" value="Acid Proteases"/>
    <property type="match status" value="1"/>
</dbReference>
<organism evidence="1 2">
    <name type="scientific">Mucuna pruriens</name>
    <name type="common">Velvet bean</name>
    <name type="synonym">Dolichos pruriens</name>
    <dbReference type="NCBI Taxonomy" id="157652"/>
    <lineage>
        <taxon>Eukaryota</taxon>
        <taxon>Viridiplantae</taxon>
        <taxon>Streptophyta</taxon>
        <taxon>Embryophyta</taxon>
        <taxon>Tracheophyta</taxon>
        <taxon>Spermatophyta</taxon>
        <taxon>Magnoliopsida</taxon>
        <taxon>eudicotyledons</taxon>
        <taxon>Gunneridae</taxon>
        <taxon>Pentapetalae</taxon>
        <taxon>rosids</taxon>
        <taxon>fabids</taxon>
        <taxon>Fabales</taxon>
        <taxon>Fabaceae</taxon>
        <taxon>Papilionoideae</taxon>
        <taxon>50 kb inversion clade</taxon>
        <taxon>NPAAA clade</taxon>
        <taxon>indigoferoid/millettioid clade</taxon>
        <taxon>Phaseoleae</taxon>
        <taxon>Mucuna</taxon>
    </lineage>
</organism>
<accession>A0A371HLG2</accession>
<dbReference type="AlphaFoldDB" id="A0A371HLG2"/>
<dbReference type="SUPFAM" id="SSF50630">
    <property type="entry name" value="Acid proteases"/>
    <property type="match status" value="1"/>
</dbReference>
<protein>
    <submittedName>
        <fullName evidence="1">Uncharacterized protein</fullName>
    </submittedName>
</protein>
<dbReference type="OrthoDB" id="5430981at2759"/>
<sequence length="273" mass="30941">MVNNITSRRHLTFSEEEVPAEQRGHNQSLHISVKCGDYMITRVLIDNGSSLNILPKATLEKLSSISSQLRVNPIVVRAFDGSRREVMGEITLPTYIGPTVFDVTLQVMEIHPAYSCLLGRPWIHAVGAIASSLHQRCDEQERVANQHALTLRVHRRGRGGHRTPFPVAQDRRHCNLHSRKPYTYYSRRHGALGHDQGRVPVRKRTGPPFEWYTSLNHYTRKCGESRTWLFEGQPGQECGPISQGTNSRTILRLGKHHNDKGWANRPIGLGLCH</sequence>
<keyword evidence="2" id="KW-1185">Reference proteome</keyword>
<dbReference type="InterPro" id="IPR021109">
    <property type="entry name" value="Peptidase_aspartic_dom_sf"/>
</dbReference>
<dbReference type="PANTHER" id="PTHR33240">
    <property type="entry name" value="OS08G0508500 PROTEIN"/>
    <property type="match status" value="1"/>
</dbReference>
<evidence type="ECO:0000313" key="2">
    <source>
        <dbReference type="Proteomes" id="UP000257109"/>
    </source>
</evidence>
<comment type="caution">
    <text evidence="1">The sequence shown here is derived from an EMBL/GenBank/DDBJ whole genome shotgun (WGS) entry which is preliminary data.</text>
</comment>
<name>A0A371HLG2_MUCPR</name>